<evidence type="ECO:0000313" key="1">
    <source>
        <dbReference type="EMBL" id="KAH3693843.1"/>
    </source>
</evidence>
<protein>
    <submittedName>
        <fullName evidence="1">Uncharacterized protein</fullName>
    </submittedName>
</protein>
<reference evidence="1" key="2">
    <citation type="submission" date="2020-11" db="EMBL/GenBank/DDBJ databases">
        <authorList>
            <person name="McCartney M.A."/>
            <person name="Auch B."/>
            <person name="Kono T."/>
            <person name="Mallez S."/>
            <person name="Becker A."/>
            <person name="Gohl D.M."/>
            <person name="Silverstein K.A.T."/>
            <person name="Koren S."/>
            <person name="Bechman K.B."/>
            <person name="Herman A."/>
            <person name="Abrahante J.E."/>
            <person name="Garbe J."/>
        </authorList>
    </citation>
    <scope>NUCLEOTIDE SEQUENCE</scope>
    <source>
        <strain evidence="1">Duluth1</strain>
        <tissue evidence="1">Whole animal</tissue>
    </source>
</reference>
<organism evidence="1 2">
    <name type="scientific">Dreissena polymorpha</name>
    <name type="common">Zebra mussel</name>
    <name type="synonym">Mytilus polymorpha</name>
    <dbReference type="NCBI Taxonomy" id="45954"/>
    <lineage>
        <taxon>Eukaryota</taxon>
        <taxon>Metazoa</taxon>
        <taxon>Spiralia</taxon>
        <taxon>Lophotrochozoa</taxon>
        <taxon>Mollusca</taxon>
        <taxon>Bivalvia</taxon>
        <taxon>Autobranchia</taxon>
        <taxon>Heteroconchia</taxon>
        <taxon>Euheterodonta</taxon>
        <taxon>Imparidentia</taxon>
        <taxon>Neoheterodontei</taxon>
        <taxon>Myida</taxon>
        <taxon>Dreissenoidea</taxon>
        <taxon>Dreissenidae</taxon>
        <taxon>Dreissena</taxon>
    </lineage>
</organism>
<keyword evidence="2" id="KW-1185">Reference proteome</keyword>
<accession>A0A9D3Y4M9</accession>
<evidence type="ECO:0000313" key="2">
    <source>
        <dbReference type="Proteomes" id="UP000828390"/>
    </source>
</evidence>
<proteinExistence type="predicted"/>
<comment type="caution">
    <text evidence="1">The sequence shown here is derived from an EMBL/GenBank/DDBJ whole genome shotgun (WGS) entry which is preliminary data.</text>
</comment>
<reference evidence="1" key="1">
    <citation type="journal article" date="2019" name="bioRxiv">
        <title>The Genome of the Zebra Mussel, Dreissena polymorpha: A Resource for Invasive Species Research.</title>
        <authorList>
            <person name="McCartney M.A."/>
            <person name="Auch B."/>
            <person name="Kono T."/>
            <person name="Mallez S."/>
            <person name="Zhang Y."/>
            <person name="Obille A."/>
            <person name="Becker A."/>
            <person name="Abrahante J.E."/>
            <person name="Garbe J."/>
            <person name="Badalamenti J.P."/>
            <person name="Herman A."/>
            <person name="Mangelson H."/>
            <person name="Liachko I."/>
            <person name="Sullivan S."/>
            <person name="Sone E.D."/>
            <person name="Koren S."/>
            <person name="Silverstein K.A.T."/>
            <person name="Beckman K.B."/>
            <person name="Gohl D.M."/>
        </authorList>
    </citation>
    <scope>NUCLEOTIDE SEQUENCE</scope>
    <source>
        <strain evidence="1">Duluth1</strain>
        <tissue evidence="1">Whole animal</tissue>
    </source>
</reference>
<dbReference type="AlphaFoldDB" id="A0A9D3Y4M9"/>
<gene>
    <name evidence="1" type="ORF">DPMN_081282</name>
</gene>
<dbReference type="EMBL" id="JAIWYP010000016">
    <property type="protein sequence ID" value="KAH3693843.1"/>
    <property type="molecule type" value="Genomic_DNA"/>
</dbReference>
<name>A0A9D3Y4M9_DREPO</name>
<dbReference type="Proteomes" id="UP000828390">
    <property type="component" value="Unassembled WGS sequence"/>
</dbReference>
<sequence length="105" mass="11855">MMTLLIGVDYLYRKSPKLKMRLKRSFEAHQTKVLLPTTVGGTRCLPQLSLVTNNFTRGYRAVRSHLESASHTQPKAEELAKLAADSNLLIYLLSLQVCLCHLKTI</sequence>